<dbReference type="EMBL" id="MN738915">
    <property type="protein sequence ID" value="QHT31121.1"/>
    <property type="molecule type" value="Genomic_DNA"/>
</dbReference>
<dbReference type="InterPro" id="IPR036249">
    <property type="entry name" value="Thioredoxin-like_sf"/>
</dbReference>
<dbReference type="InterPro" id="IPR002109">
    <property type="entry name" value="Glutaredoxin"/>
</dbReference>
<evidence type="ECO:0000313" key="2">
    <source>
        <dbReference type="EMBL" id="QHT31121.1"/>
    </source>
</evidence>
<organism evidence="2">
    <name type="scientific">viral metagenome</name>
    <dbReference type="NCBI Taxonomy" id="1070528"/>
    <lineage>
        <taxon>unclassified sequences</taxon>
        <taxon>metagenomes</taxon>
        <taxon>organismal metagenomes</taxon>
    </lineage>
</organism>
<reference evidence="2" key="1">
    <citation type="journal article" date="2020" name="Nature">
        <title>Giant virus diversity and host interactions through global metagenomics.</title>
        <authorList>
            <person name="Schulz F."/>
            <person name="Roux S."/>
            <person name="Paez-Espino D."/>
            <person name="Jungbluth S."/>
            <person name="Walsh D.A."/>
            <person name="Denef V.J."/>
            <person name="McMahon K.D."/>
            <person name="Konstantinidis K.T."/>
            <person name="Eloe-Fadrosh E.A."/>
            <person name="Kyrpides N.C."/>
            <person name="Woyke T."/>
        </authorList>
    </citation>
    <scope>NUCLEOTIDE SEQUENCE</scope>
    <source>
        <strain evidence="2">GVMAG-M-3300009155-2</strain>
    </source>
</reference>
<dbReference type="SUPFAM" id="SSF52833">
    <property type="entry name" value="Thioredoxin-like"/>
    <property type="match status" value="1"/>
</dbReference>
<name>A0A6C0ER17_9ZZZZ</name>
<dbReference type="CDD" id="cd02066">
    <property type="entry name" value="GRX_family"/>
    <property type="match status" value="1"/>
</dbReference>
<proteinExistence type="predicted"/>
<evidence type="ECO:0000259" key="1">
    <source>
        <dbReference type="Pfam" id="PF00462"/>
    </source>
</evidence>
<dbReference type="PROSITE" id="PS51354">
    <property type="entry name" value="GLUTAREDOXIN_2"/>
    <property type="match status" value="1"/>
</dbReference>
<dbReference type="AlphaFoldDB" id="A0A6C0ER17"/>
<feature type="domain" description="Glutaredoxin" evidence="1">
    <location>
        <begin position="12"/>
        <end position="77"/>
    </location>
</feature>
<protein>
    <recommendedName>
        <fullName evidence="1">Glutaredoxin domain-containing protein</fullName>
    </recommendedName>
</protein>
<dbReference type="Gene3D" id="3.40.30.10">
    <property type="entry name" value="Glutaredoxin"/>
    <property type="match status" value="1"/>
</dbReference>
<sequence length="97" mass="11397">MNFEDPCNKGFTIYSKSGCHNCKKAKNILSELKIKYNVIECDEYLIENKEEFLLFMNNKSGTECKQFPIIFNDGLFVGGFIEFKKYIDTFFIDNCFE</sequence>
<dbReference type="Pfam" id="PF00462">
    <property type="entry name" value="Glutaredoxin"/>
    <property type="match status" value="1"/>
</dbReference>
<accession>A0A6C0ER17</accession>